<dbReference type="RefSeq" id="WP_152290301.1">
    <property type="nucleotide sequence ID" value="NZ_VTPV01000007.1"/>
</dbReference>
<gene>
    <name evidence="1" type="ORF">F8D52_13500</name>
</gene>
<protein>
    <recommendedName>
        <fullName evidence="3">DUF2622 domain-containing protein</fullName>
    </recommendedName>
</protein>
<evidence type="ECO:0000313" key="1">
    <source>
        <dbReference type="EMBL" id="KAB1230197.1"/>
    </source>
</evidence>
<keyword evidence="2" id="KW-1185">Reference proteome</keyword>
<accession>A0A5N4BP47</accession>
<dbReference type="EMBL" id="VTPV01000007">
    <property type="protein sequence ID" value="KAB1230197.1"/>
    <property type="molecule type" value="Genomic_DNA"/>
</dbReference>
<sequence>MSQFIVRVELHKANQDDYETLHQAMYDEDLFRIIQDDFTKKFYVLPPAEYNYVGDITDKNEVLNKVERAAKKTNRSYSIIVTKSEGIIFTGLEELD</sequence>
<evidence type="ECO:0000313" key="2">
    <source>
        <dbReference type="Proteomes" id="UP000326384"/>
    </source>
</evidence>
<proteinExistence type="predicted"/>
<reference evidence="1 2" key="1">
    <citation type="journal article" date="2019" name="Stand. Genomic Sci.">
        <title>Draft Whole-Genome Sequence of a Novel Chryseobacterium viscerum Strain Isolated from Fresh Water at Dripping Springs, New Mexico.</title>
        <authorList>
            <person name="Kyndt J.A."/>
            <person name="Moore T.C."/>
        </authorList>
    </citation>
    <scope>NUCLEOTIDE SEQUENCE [LARGE SCALE GENOMIC DNA]</scope>
    <source>
        <strain evidence="1 2">DPS</strain>
    </source>
</reference>
<comment type="caution">
    <text evidence="1">The sequence shown here is derived from an EMBL/GenBank/DDBJ whole genome shotgun (WGS) entry which is preliminary data.</text>
</comment>
<dbReference type="Proteomes" id="UP000326384">
    <property type="component" value="Unassembled WGS sequence"/>
</dbReference>
<organism evidence="1 2">
    <name type="scientific">Chryseobacterium viscerum</name>
    <dbReference type="NCBI Taxonomy" id="1037377"/>
    <lineage>
        <taxon>Bacteria</taxon>
        <taxon>Pseudomonadati</taxon>
        <taxon>Bacteroidota</taxon>
        <taxon>Flavobacteriia</taxon>
        <taxon>Flavobacteriales</taxon>
        <taxon>Weeksellaceae</taxon>
        <taxon>Chryseobacterium group</taxon>
        <taxon>Chryseobacterium</taxon>
    </lineage>
</organism>
<name>A0A5N4BP47_9FLAO</name>
<evidence type="ECO:0008006" key="3">
    <source>
        <dbReference type="Google" id="ProtNLM"/>
    </source>
</evidence>